<gene>
    <name evidence="2" type="ORF">CYL18_01515</name>
</gene>
<dbReference type="Gene3D" id="2.160.20.10">
    <property type="entry name" value="Single-stranded right-handed beta-helix, Pectin lyase-like"/>
    <property type="match status" value="1"/>
</dbReference>
<protein>
    <submittedName>
        <fullName evidence="2">Pectate lyase</fullName>
    </submittedName>
</protein>
<dbReference type="InterPro" id="IPR011050">
    <property type="entry name" value="Pectin_lyase_fold/virulence"/>
</dbReference>
<accession>A0A2S7N3E1</accession>
<evidence type="ECO:0000313" key="2">
    <source>
        <dbReference type="EMBL" id="PQD96601.1"/>
    </source>
</evidence>
<dbReference type="SUPFAM" id="SSF51126">
    <property type="entry name" value="Pectin lyase-like"/>
    <property type="match status" value="1"/>
</dbReference>
<dbReference type="InterPro" id="IPR012334">
    <property type="entry name" value="Pectin_lyas_fold"/>
</dbReference>
<name>A0A2S7N3E1_9BACI</name>
<dbReference type="InterPro" id="IPR024535">
    <property type="entry name" value="RHGA/B-epi-like_pectate_lyase"/>
</dbReference>
<dbReference type="EMBL" id="PKOZ01000001">
    <property type="protein sequence ID" value="PQD96601.1"/>
    <property type="molecule type" value="Genomic_DNA"/>
</dbReference>
<feature type="domain" description="Rhamnogalacturonase A/B/Epimerase-like pectate lyase" evidence="1">
    <location>
        <begin position="109"/>
        <end position="208"/>
    </location>
</feature>
<evidence type="ECO:0000259" key="1">
    <source>
        <dbReference type="Pfam" id="PF12708"/>
    </source>
</evidence>
<dbReference type="OrthoDB" id="2501352at2"/>
<dbReference type="GO" id="GO:0016829">
    <property type="term" value="F:lyase activity"/>
    <property type="evidence" value="ECO:0007669"/>
    <property type="project" value="UniProtKB-KW"/>
</dbReference>
<dbReference type="Pfam" id="PF12708">
    <property type="entry name" value="Pect-lyase_RHGA_epim"/>
    <property type="match status" value="1"/>
</dbReference>
<organism evidence="2 3">
    <name type="scientific">Pradoshia eiseniae</name>
    <dbReference type="NCBI Taxonomy" id="2064768"/>
    <lineage>
        <taxon>Bacteria</taxon>
        <taxon>Bacillati</taxon>
        <taxon>Bacillota</taxon>
        <taxon>Bacilli</taxon>
        <taxon>Bacillales</taxon>
        <taxon>Bacillaceae</taxon>
        <taxon>Pradoshia</taxon>
    </lineage>
</organism>
<sequence>MLNLSRNHDSKKNEQLLSKWLPKGRTMLSLAVEAEQVLKETIRQNERKKRTPSLTNRYAYFFPRLFLTTKKAPDSNYLPALKEGTLYPEWKDELDSEYDVLNKAINKQVNVLDYGAVGDGRTDCTKAFTKAVGNGRRMVFVPEGTFVVKGIRLPSLTCFIGEGRGKSIIKLSEKAGISATLLTNANPIRGNHHILVQGLTLDWNAARLPEGQKTSAGNNRSSCLTYAHVTYGWIRDVEAVNAGLHAFDLSSSFYTYFGDGTWSRGPSRFIWVDHVTGHGFGDDGVTTHHSSHLLITNSHMCFPSGRAHQQGFSNSNGFEVDDGSNDVWLIHNSSSHCFGGVEIKAHATASAASNVHIYGHLSVHDNRSFNFRHIGHHLHTDPDSLSAFNISAVNLVSLAPVYTDLYKGSAPRCLVVSAYQNVVINQLTMIGDPDYDYQGEPAAALQYKSRFITLRHISARHFKSAGADIKIFGGNQPADNIQLEGLQFNDSAPIGIDIGPNVKNIAISSLLAAREKGVAAIRAAGHSVHLSNIETTGYQSSIKYAGKTNHLS</sequence>
<dbReference type="AlphaFoldDB" id="A0A2S7N3E1"/>
<dbReference type="Proteomes" id="UP000239663">
    <property type="component" value="Unassembled WGS sequence"/>
</dbReference>
<comment type="caution">
    <text evidence="2">The sequence shown here is derived from an EMBL/GenBank/DDBJ whole genome shotgun (WGS) entry which is preliminary data.</text>
</comment>
<dbReference type="InterPro" id="IPR006626">
    <property type="entry name" value="PbH1"/>
</dbReference>
<keyword evidence="2" id="KW-0456">Lyase</keyword>
<dbReference type="SMART" id="SM00710">
    <property type="entry name" value="PbH1"/>
    <property type="match status" value="5"/>
</dbReference>
<proteinExistence type="predicted"/>
<keyword evidence="3" id="KW-1185">Reference proteome</keyword>
<dbReference type="RefSeq" id="WP_104847698.1">
    <property type="nucleotide sequence ID" value="NZ_PKOZ01000001.1"/>
</dbReference>
<evidence type="ECO:0000313" key="3">
    <source>
        <dbReference type="Proteomes" id="UP000239663"/>
    </source>
</evidence>
<reference evidence="2 3" key="1">
    <citation type="submission" date="2017-12" db="EMBL/GenBank/DDBJ databases">
        <title>Taxonomic description and draft genome of Pradoshia cofamensis Gen. nov., sp. nov., a thermotolerant bacillale isolated from anterior gut of earthworm Eisenia fetida.</title>
        <authorList>
            <person name="Saha T."/>
            <person name="Chakraborty R."/>
        </authorList>
    </citation>
    <scope>NUCLEOTIDE SEQUENCE [LARGE SCALE GENOMIC DNA]</scope>
    <source>
        <strain evidence="2 3">EAG3</strain>
    </source>
</reference>